<evidence type="ECO:0000313" key="1">
    <source>
        <dbReference type="EMBL" id="CAG6571661.1"/>
    </source>
</evidence>
<accession>A0A8D8JJ55</accession>
<dbReference type="EMBL" id="HBUE01180705">
    <property type="protein sequence ID" value="CAG6520095.1"/>
    <property type="molecule type" value="Transcribed_RNA"/>
</dbReference>
<organism evidence="1">
    <name type="scientific">Culex pipiens</name>
    <name type="common">House mosquito</name>
    <dbReference type="NCBI Taxonomy" id="7175"/>
    <lineage>
        <taxon>Eukaryota</taxon>
        <taxon>Metazoa</taxon>
        <taxon>Ecdysozoa</taxon>
        <taxon>Arthropoda</taxon>
        <taxon>Hexapoda</taxon>
        <taxon>Insecta</taxon>
        <taxon>Pterygota</taxon>
        <taxon>Neoptera</taxon>
        <taxon>Endopterygota</taxon>
        <taxon>Diptera</taxon>
        <taxon>Nematocera</taxon>
        <taxon>Culicoidea</taxon>
        <taxon>Culicidae</taxon>
        <taxon>Culicinae</taxon>
        <taxon>Culicini</taxon>
        <taxon>Culex</taxon>
        <taxon>Culex</taxon>
    </lineage>
</organism>
<reference evidence="1" key="1">
    <citation type="submission" date="2021-05" db="EMBL/GenBank/DDBJ databases">
        <authorList>
            <person name="Alioto T."/>
            <person name="Alioto T."/>
            <person name="Gomez Garrido J."/>
        </authorList>
    </citation>
    <scope>NUCLEOTIDE SEQUENCE</scope>
</reference>
<proteinExistence type="predicted"/>
<dbReference type="AlphaFoldDB" id="A0A8D8JJ55"/>
<name>A0A8D8JJ55_CULPI</name>
<protein>
    <submittedName>
        <fullName evidence="1">(northern house mosquito) hypothetical protein</fullName>
    </submittedName>
</protein>
<sequence>MFNYIASYSYDYYPAQYYINAHNEQMNSACYWQYSAPVYVEPDTSWAAEIKANLRTMRFEIAKLQQHHRDRRGVICGDSLVGPSADLHTDADTESIAAPEAVVVVEKVSNYCDQQQEHLVDWEPEHNEERDEPCGVDNVPTMREMDEPRLSSVRGLWSCSLPKLPLPTSTLTIKQRSPPTIRLSIGTTTFKEEQCLTRWLGLGPLRLFYTVEKLYFVQCGLLWIFAVLENYATLSNTFGILVEAAGGDVTAQRSTQENPLQLNSPLRLEHWTVCSNRTVSSRRLRDAVLTANPATFSNK</sequence>
<dbReference type="EMBL" id="HBUE01286312">
    <property type="protein sequence ID" value="CAG6571661.1"/>
    <property type="molecule type" value="Transcribed_RNA"/>
</dbReference>